<dbReference type="Proteomes" id="UP000319578">
    <property type="component" value="Unassembled WGS sequence"/>
</dbReference>
<organism evidence="1 2">
    <name type="scientific">Brevibacillus reuszeri</name>
    <dbReference type="NCBI Taxonomy" id="54915"/>
    <lineage>
        <taxon>Bacteria</taxon>
        <taxon>Bacillati</taxon>
        <taxon>Bacillota</taxon>
        <taxon>Bacilli</taxon>
        <taxon>Bacillales</taxon>
        <taxon>Paenibacillaceae</taxon>
        <taxon>Brevibacillus</taxon>
    </lineage>
</organism>
<protein>
    <submittedName>
        <fullName evidence="1">Uncharacterized protein</fullName>
    </submittedName>
</protein>
<reference evidence="1 2" key="1">
    <citation type="submission" date="2019-06" db="EMBL/GenBank/DDBJ databases">
        <title>Whole genome shotgun sequence of Brevibacillus reuszeri NBRC 15719.</title>
        <authorList>
            <person name="Hosoyama A."/>
            <person name="Uohara A."/>
            <person name="Ohji S."/>
            <person name="Ichikawa N."/>
        </authorList>
    </citation>
    <scope>NUCLEOTIDE SEQUENCE [LARGE SCALE GENOMIC DNA]</scope>
    <source>
        <strain evidence="1 2">NBRC 15719</strain>
    </source>
</reference>
<name>A0ABQ0TWQ8_9BACL</name>
<gene>
    <name evidence="1" type="ORF">BRE01_60020</name>
</gene>
<proteinExistence type="predicted"/>
<accession>A0ABQ0TWQ8</accession>
<evidence type="ECO:0000313" key="1">
    <source>
        <dbReference type="EMBL" id="GED72300.1"/>
    </source>
</evidence>
<keyword evidence="2" id="KW-1185">Reference proteome</keyword>
<dbReference type="EMBL" id="BJON01000028">
    <property type="protein sequence ID" value="GED72300.1"/>
    <property type="molecule type" value="Genomic_DNA"/>
</dbReference>
<comment type="caution">
    <text evidence="1">The sequence shown here is derived from an EMBL/GenBank/DDBJ whole genome shotgun (WGS) entry which is preliminary data.</text>
</comment>
<sequence length="46" mass="5158">MQGRGEVDTFVDGALMKAIGHLARGEVVFLTHFAMIVEYYRSLTVQ</sequence>
<evidence type="ECO:0000313" key="2">
    <source>
        <dbReference type="Proteomes" id="UP000319578"/>
    </source>
</evidence>